<protein>
    <submittedName>
        <fullName evidence="1">Uncharacterized protein</fullName>
    </submittedName>
</protein>
<dbReference type="RefSeq" id="WP_160062463.1">
    <property type="nucleotide sequence ID" value="NZ_WUYX01000013.1"/>
</dbReference>
<dbReference type="EMBL" id="WUYX01000013">
    <property type="protein sequence ID" value="MXV60981.1"/>
    <property type="molecule type" value="Genomic_DNA"/>
</dbReference>
<sequence length="81" mass="9361">MPLVSQAIRCVVDRGEELLVEAFERPLVEPHRFGVQRRSTVRFILWFGLEPWDNWDEHGNLEFAGELPAPSFDPILCVLNV</sequence>
<reference evidence="1 2" key="1">
    <citation type="submission" date="2020-01" db="EMBL/GenBank/DDBJ databases">
        <title>Natronorubrum sp. JWXQ-INN 674 isolated from Inner Mongolia Autonomous Region of China.</title>
        <authorList>
            <person name="Xue Q."/>
        </authorList>
    </citation>
    <scope>NUCLEOTIDE SEQUENCE [LARGE SCALE GENOMIC DNA]</scope>
    <source>
        <strain evidence="1 2">JWXQ-INN-674</strain>
    </source>
</reference>
<keyword evidence="2" id="KW-1185">Reference proteome</keyword>
<accession>A0A6B0VGP4</accession>
<comment type="caution">
    <text evidence="1">The sequence shown here is derived from an EMBL/GenBank/DDBJ whole genome shotgun (WGS) entry which is preliminary data.</text>
</comment>
<dbReference type="Proteomes" id="UP000434101">
    <property type="component" value="Unassembled WGS sequence"/>
</dbReference>
<evidence type="ECO:0000313" key="1">
    <source>
        <dbReference type="EMBL" id="MXV60981.1"/>
    </source>
</evidence>
<dbReference type="AlphaFoldDB" id="A0A6B0VGP4"/>
<evidence type="ECO:0000313" key="2">
    <source>
        <dbReference type="Proteomes" id="UP000434101"/>
    </source>
</evidence>
<organism evidence="1 2">
    <name type="scientific">Natronorubrum halalkaliphilum</name>
    <dbReference type="NCBI Taxonomy" id="2691917"/>
    <lineage>
        <taxon>Archaea</taxon>
        <taxon>Methanobacteriati</taxon>
        <taxon>Methanobacteriota</taxon>
        <taxon>Stenosarchaea group</taxon>
        <taxon>Halobacteria</taxon>
        <taxon>Halobacteriales</taxon>
        <taxon>Natrialbaceae</taxon>
        <taxon>Natronorubrum</taxon>
    </lineage>
</organism>
<name>A0A6B0VGP4_9EURY</name>
<gene>
    <name evidence="1" type="ORF">GS429_02685</name>
</gene>
<proteinExistence type="predicted"/>